<dbReference type="AlphaFoldDB" id="A0A1E8PSC6"/>
<dbReference type="EMBL" id="MAQB02000001">
    <property type="protein sequence ID" value="OFJ48529.1"/>
    <property type="molecule type" value="Genomic_DNA"/>
</dbReference>
<name>A0A1E8PSC6_9BURK</name>
<keyword evidence="1" id="KW-0732">Signal</keyword>
<protein>
    <submittedName>
        <fullName evidence="2">Uncharacterized protein</fullName>
    </submittedName>
</protein>
<comment type="caution">
    <text evidence="2">The sequence shown here is derived from an EMBL/GenBank/DDBJ whole genome shotgun (WGS) entry which is preliminary data.</text>
</comment>
<feature type="chain" id="PRO_5009214629" evidence="1">
    <location>
        <begin position="25"/>
        <end position="272"/>
    </location>
</feature>
<sequence length="272" mass="30223">MRIHLSLRLTGLLAGPLYSLVALAHTTPVPMPVQVQQVTVGATRDPVDKSYRKLLQGLDRFERDHALAPQALLRFRLLPRQPGVDMTGVQLRIAGDSISIALPLAEDNSFAPVRNAQAAREDAVLIANRKATSMSWRAQVITPGLPPGTRRLGDLRLECRVGMDSGLISNDPQIIAWLSSMLYSTDKVCSEADGNYLFFTQRPLFGVTLVHDERRVSLPFTMLYAGGEQTPASLPYCDCQVLLEHTYYAPLWDNSWPDDTVLEFTYMDEVAP</sequence>
<dbReference type="Proteomes" id="UP000092634">
    <property type="component" value="Unassembled WGS sequence"/>
</dbReference>
<evidence type="ECO:0000313" key="2">
    <source>
        <dbReference type="EMBL" id="OFJ48529.1"/>
    </source>
</evidence>
<feature type="signal peptide" evidence="1">
    <location>
        <begin position="1"/>
        <end position="24"/>
    </location>
</feature>
<organism evidence="2 3">
    <name type="scientific">Janthinobacterium lividum</name>
    <dbReference type="NCBI Taxonomy" id="29581"/>
    <lineage>
        <taxon>Bacteria</taxon>
        <taxon>Pseudomonadati</taxon>
        <taxon>Pseudomonadota</taxon>
        <taxon>Betaproteobacteria</taxon>
        <taxon>Burkholderiales</taxon>
        <taxon>Oxalobacteraceae</taxon>
        <taxon>Janthinobacterium</taxon>
    </lineage>
</organism>
<evidence type="ECO:0000313" key="3">
    <source>
        <dbReference type="Proteomes" id="UP000092634"/>
    </source>
</evidence>
<evidence type="ECO:0000256" key="1">
    <source>
        <dbReference type="SAM" id="SignalP"/>
    </source>
</evidence>
<reference evidence="2 3" key="1">
    <citation type="submission" date="2016-10" db="EMBL/GenBank/DDBJ databases">
        <title>Updated version of Genome Assembly of Janthinobacterium lividum ERGS5:01.</title>
        <authorList>
            <person name="Kumar R."/>
            <person name="Acharya V."/>
            <person name="Singh D."/>
        </authorList>
    </citation>
    <scope>NUCLEOTIDE SEQUENCE [LARGE SCALE GENOMIC DNA]</scope>
    <source>
        <strain evidence="2 3">ERGS5:01</strain>
    </source>
</reference>
<accession>A0A1E8PSC6</accession>
<gene>
    <name evidence="2" type="ORF">BA896_005925</name>
</gene>
<proteinExistence type="predicted"/>